<dbReference type="Gene3D" id="1.10.340.70">
    <property type="match status" value="1"/>
</dbReference>
<dbReference type="InterPro" id="IPR050951">
    <property type="entry name" value="Retrovirus_Pol_polyprotein"/>
</dbReference>
<dbReference type="PANTHER" id="PTHR37984:SF15">
    <property type="entry name" value="INTEGRASE CATALYTIC DOMAIN-CONTAINING PROTEIN"/>
    <property type="match status" value="1"/>
</dbReference>
<keyword evidence="4" id="KW-1185">Reference proteome</keyword>
<dbReference type="InterPro" id="IPR012337">
    <property type="entry name" value="RNaseH-like_sf"/>
</dbReference>
<dbReference type="Pfam" id="PF00665">
    <property type="entry name" value="rve"/>
    <property type="match status" value="1"/>
</dbReference>
<dbReference type="InterPro" id="IPR041588">
    <property type="entry name" value="Integrase_H2C2"/>
</dbReference>
<dbReference type="GO" id="GO:0003676">
    <property type="term" value="F:nucleic acid binding"/>
    <property type="evidence" value="ECO:0007669"/>
    <property type="project" value="InterPro"/>
</dbReference>
<dbReference type="Pfam" id="PF17921">
    <property type="entry name" value="Integrase_H2C2"/>
    <property type="match status" value="1"/>
</dbReference>
<accession>A0AAV6VL73</accession>
<evidence type="ECO:0000313" key="3">
    <source>
        <dbReference type="EMBL" id="KAG8196948.1"/>
    </source>
</evidence>
<dbReference type="PANTHER" id="PTHR37984">
    <property type="entry name" value="PROTEIN CBG26694"/>
    <property type="match status" value="1"/>
</dbReference>
<dbReference type="FunFam" id="1.10.340.70:FF:000001">
    <property type="entry name" value="Retrovirus-related Pol polyprotein from transposon gypsy-like Protein"/>
    <property type="match status" value="1"/>
</dbReference>
<dbReference type="InterPro" id="IPR036397">
    <property type="entry name" value="RNaseH_sf"/>
</dbReference>
<dbReference type="Proteomes" id="UP000827092">
    <property type="component" value="Unassembled WGS sequence"/>
</dbReference>
<sequence>MPIFRDTGTSIDVVCRNRITPEMLTGENIWVQQPLDEFPICLPFSEVELKGEFGHVITKAAVVPCQLDKGRYLLGNQTAALLETMKNEDVPHQINAIETRAKKRKAEQEQAVGDIIEEVVDEEENENDEITIDEDDLFSFPPKEDNYEGLALLKVDSKTFLDQQKECPELKSLLEKVQENTGEPVGGLVKLENGILVKRKMDKTGVERPLLVVPKKYRNDLKAFCHEGTSGQLRVTKTKDIFSRHFFWPQCYKEIEDYVRSCDRCQRVGKPFDKKKAPMKIVPVIQEVFSKINVDACGPLPVTPSGKRYLLTAMCLSSKYPDAVPVEDITSVTVVDVLLAIFSRMGFPKVLQLDQGSSFTSALSTTFLEKFGHNSSGFV</sequence>
<reference evidence="3 4" key="1">
    <citation type="journal article" date="2022" name="Nat. Ecol. Evol.">
        <title>A masculinizing supergene underlies an exaggerated male reproductive morph in a spider.</title>
        <authorList>
            <person name="Hendrickx F."/>
            <person name="De Corte Z."/>
            <person name="Sonet G."/>
            <person name="Van Belleghem S.M."/>
            <person name="Kostlbacher S."/>
            <person name="Vangestel C."/>
        </authorList>
    </citation>
    <scope>NUCLEOTIDE SEQUENCE [LARGE SCALE GENOMIC DNA]</scope>
    <source>
        <strain evidence="3">W744_W776</strain>
    </source>
</reference>
<evidence type="ECO:0000313" key="4">
    <source>
        <dbReference type="Proteomes" id="UP000827092"/>
    </source>
</evidence>
<dbReference type="Gene3D" id="3.30.420.10">
    <property type="entry name" value="Ribonuclease H-like superfamily/Ribonuclease H"/>
    <property type="match status" value="1"/>
</dbReference>
<dbReference type="SUPFAM" id="SSF53098">
    <property type="entry name" value="Ribonuclease H-like"/>
    <property type="match status" value="1"/>
</dbReference>
<dbReference type="AlphaFoldDB" id="A0AAV6VL73"/>
<organism evidence="3 4">
    <name type="scientific">Oedothorax gibbosus</name>
    <dbReference type="NCBI Taxonomy" id="931172"/>
    <lineage>
        <taxon>Eukaryota</taxon>
        <taxon>Metazoa</taxon>
        <taxon>Ecdysozoa</taxon>
        <taxon>Arthropoda</taxon>
        <taxon>Chelicerata</taxon>
        <taxon>Arachnida</taxon>
        <taxon>Araneae</taxon>
        <taxon>Araneomorphae</taxon>
        <taxon>Entelegynae</taxon>
        <taxon>Araneoidea</taxon>
        <taxon>Linyphiidae</taxon>
        <taxon>Erigoninae</taxon>
        <taxon>Oedothorax</taxon>
    </lineage>
</organism>
<dbReference type="GO" id="GO:0003964">
    <property type="term" value="F:RNA-directed DNA polymerase activity"/>
    <property type="evidence" value="ECO:0007669"/>
    <property type="project" value="UniProtKB-EC"/>
</dbReference>
<dbReference type="EMBL" id="JAFNEN010000062">
    <property type="protein sequence ID" value="KAG8196948.1"/>
    <property type="molecule type" value="Genomic_DNA"/>
</dbReference>
<dbReference type="GO" id="GO:0015074">
    <property type="term" value="P:DNA integration"/>
    <property type="evidence" value="ECO:0007669"/>
    <property type="project" value="InterPro"/>
</dbReference>
<name>A0AAV6VL73_9ARAC</name>
<gene>
    <name evidence="3" type="ORF">JTE90_009007</name>
</gene>
<proteinExistence type="predicted"/>
<evidence type="ECO:0000256" key="1">
    <source>
        <dbReference type="ARBA" id="ARBA00012493"/>
    </source>
</evidence>
<dbReference type="InterPro" id="IPR001584">
    <property type="entry name" value="Integrase_cat-core"/>
</dbReference>
<evidence type="ECO:0000259" key="2">
    <source>
        <dbReference type="PROSITE" id="PS50994"/>
    </source>
</evidence>
<dbReference type="PROSITE" id="PS50994">
    <property type="entry name" value="INTEGRASE"/>
    <property type="match status" value="1"/>
</dbReference>
<protein>
    <recommendedName>
        <fullName evidence="1">RNA-directed DNA polymerase</fullName>
        <ecNumber evidence="1">2.7.7.49</ecNumber>
    </recommendedName>
</protein>
<comment type="caution">
    <text evidence="3">The sequence shown here is derived from an EMBL/GenBank/DDBJ whole genome shotgun (WGS) entry which is preliminary data.</text>
</comment>
<feature type="domain" description="Integrase catalytic" evidence="2">
    <location>
        <begin position="279"/>
        <end position="379"/>
    </location>
</feature>
<dbReference type="EC" id="2.7.7.49" evidence="1"/>